<dbReference type="KEGG" id="sacd:HS1genome_0592"/>
<dbReference type="AlphaFoldDB" id="A0A348B201"/>
<keyword evidence="4" id="KW-1185">Reference proteome</keyword>
<protein>
    <recommendedName>
        <fullName evidence="1">ArnR1-like winged helix-turn-helix domain-containing protein</fullName>
    </recommendedName>
</protein>
<dbReference type="OrthoDB" id="140255at2157"/>
<reference evidence="2" key="3">
    <citation type="journal article" date="2019" name="BMC Res. Notes">
        <title>Complete genome sequence of the Sulfodiicoccus acidiphilus strain HS-1T, the first crenarchaeon that lacks polB3, isolated from an acidic hot spring in Ohwaku-dani, Hakone, Japan.</title>
        <authorList>
            <person name="Sakai H.D."/>
            <person name="Kurosawa N."/>
        </authorList>
    </citation>
    <scope>NUCLEOTIDE SEQUENCE</scope>
    <source>
        <strain evidence="2">HS-1</strain>
    </source>
</reference>
<dbReference type="InterPro" id="IPR036388">
    <property type="entry name" value="WH-like_DNA-bd_sf"/>
</dbReference>
<dbReference type="RefSeq" id="WP_126449566.1">
    <property type="nucleotide sequence ID" value="NZ_AP018553.1"/>
</dbReference>
<dbReference type="SUPFAM" id="SSF46785">
    <property type="entry name" value="Winged helix' DNA-binding domain"/>
    <property type="match status" value="1"/>
</dbReference>
<dbReference type="GeneID" id="38666099"/>
<evidence type="ECO:0000259" key="1">
    <source>
        <dbReference type="Pfam" id="PF14947"/>
    </source>
</evidence>
<organism evidence="2 4">
    <name type="scientific">Sulfodiicoccus acidiphilus</name>
    <dbReference type="NCBI Taxonomy" id="1670455"/>
    <lineage>
        <taxon>Archaea</taxon>
        <taxon>Thermoproteota</taxon>
        <taxon>Thermoprotei</taxon>
        <taxon>Sulfolobales</taxon>
        <taxon>Sulfolobaceae</taxon>
        <taxon>Sulfodiicoccus</taxon>
    </lineage>
</organism>
<dbReference type="InterPro" id="IPR038723">
    <property type="entry name" value="ArnR1-like_HTH"/>
</dbReference>
<evidence type="ECO:0000313" key="4">
    <source>
        <dbReference type="Proteomes" id="UP000276741"/>
    </source>
</evidence>
<sequence length="97" mass="11812">MGRRNRDEFEIMGDIIFCCQEGSKKTRIMYSANLSYQLVRKYLSKMLERGYLTKKEDIYYVTERGKILMAKVKRYRVLKEEYLNLYEELKSNHSRLH</sequence>
<dbReference type="Pfam" id="PF14947">
    <property type="entry name" value="HTH_45"/>
    <property type="match status" value="1"/>
</dbReference>
<reference evidence="3" key="1">
    <citation type="journal article" date="2014" name="Int. J. Syst. Evol. Microbiol.">
        <title>Complete genome sequence of Corynebacterium casei LMG S-19264T (=DSM 44701T), isolated from a smear-ripened cheese.</title>
        <authorList>
            <consortium name="US DOE Joint Genome Institute (JGI-PGF)"/>
            <person name="Walter F."/>
            <person name="Albersmeier A."/>
            <person name="Kalinowski J."/>
            <person name="Ruckert C."/>
        </authorList>
    </citation>
    <scope>NUCLEOTIDE SEQUENCE</scope>
    <source>
        <strain evidence="3">JCM 31740</strain>
    </source>
</reference>
<proteinExistence type="predicted"/>
<dbReference type="Proteomes" id="UP000616143">
    <property type="component" value="Unassembled WGS sequence"/>
</dbReference>
<dbReference type="EMBL" id="AP018553">
    <property type="protein sequence ID" value="BBD72203.1"/>
    <property type="molecule type" value="Genomic_DNA"/>
</dbReference>
<evidence type="ECO:0000313" key="3">
    <source>
        <dbReference type="EMBL" id="GGU03071.1"/>
    </source>
</evidence>
<reference evidence="4" key="2">
    <citation type="submission" date="2018-04" db="EMBL/GenBank/DDBJ databases">
        <title>Complete genome sequence of Sulfodiicoccus acidiphilus strain HS-1.</title>
        <authorList>
            <person name="Sakai H.D."/>
            <person name="Kurosawa N."/>
        </authorList>
    </citation>
    <scope>NUCLEOTIDE SEQUENCE [LARGE SCALE GENOMIC DNA]</scope>
    <source>
        <strain evidence="4">HS-1</strain>
    </source>
</reference>
<dbReference type="InterPro" id="IPR036390">
    <property type="entry name" value="WH_DNA-bd_sf"/>
</dbReference>
<dbReference type="Proteomes" id="UP000276741">
    <property type="component" value="Chromosome"/>
</dbReference>
<name>A0A348B201_9CREN</name>
<reference evidence="3" key="4">
    <citation type="submission" date="2020-09" db="EMBL/GenBank/DDBJ databases">
        <authorList>
            <person name="Sun Q."/>
            <person name="Ohkuma M."/>
        </authorList>
    </citation>
    <scope>NUCLEOTIDE SEQUENCE</scope>
    <source>
        <strain evidence="3">JCM 31740</strain>
    </source>
</reference>
<dbReference type="EMBL" id="BMQS01000024">
    <property type="protein sequence ID" value="GGU03071.1"/>
    <property type="molecule type" value="Genomic_DNA"/>
</dbReference>
<dbReference type="Gene3D" id="1.10.10.10">
    <property type="entry name" value="Winged helix-like DNA-binding domain superfamily/Winged helix DNA-binding domain"/>
    <property type="match status" value="1"/>
</dbReference>
<accession>A0A348B201</accession>
<evidence type="ECO:0000313" key="2">
    <source>
        <dbReference type="EMBL" id="BBD72203.1"/>
    </source>
</evidence>
<feature type="domain" description="ArnR1-like winged helix-turn-helix" evidence="1">
    <location>
        <begin position="6"/>
        <end position="79"/>
    </location>
</feature>
<gene>
    <name evidence="3" type="ORF">GCM10007116_20110</name>
    <name evidence="2" type="ORF">HS1genome_0592</name>
</gene>